<comment type="caution">
    <text evidence="7">The sequence shown here is derived from an EMBL/GenBank/DDBJ whole genome shotgun (WGS) entry which is preliminary data.</text>
</comment>
<comment type="similarity">
    <text evidence="2 6">Belongs to the class-III pyridoxal-phosphate-dependent aminotransferase family.</text>
</comment>
<name>A0A8H7VXY8_9FUNG</name>
<dbReference type="Pfam" id="PF00202">
    <property type="entry name" value="Aminotran_3"/>
    <property type="match status" value="1"/>
</dbReference>
<keyword evidence="8" id="KW-1185">Reference proteome</keyword>
<evidence type="ECO:0000256" key="3">
    <source>
        <dbReference type="ARBA" id="ARBA00022576"/>
    </source>
</evidence>
<evidence type="ECO:0000256" key="6">
    <source>
        <dbReference type="RuleBase" id="RU003560"/>
    </source>
</evidence>
<dbReference type="InterPro" id="IPR050103">
    <property type="entry name" value="Class-III_PLP-dep_AT"/>
</dbReference>
<dbReference type="InterPro" id="IPR049704">
    <property type="entry name" value="Aminotrans_3_PPA_site"/>
</dbReference>
<dbReference type="CDD" id="cd00610">
    <property type="entry name" value="OAT_like"/>
    <property type="match status" value="1"/>
</dbReference>
<dbReference type="InterPro" id="IPR005814">
    <property type="entry name" value="Aminotrans_3"/>
</dbReference>
<evidence type="ECO:0000313" key="7">
    <source>
        <dbReference type="EMBL" id="KAG2235507.1"/>
    </source>
</evidence>
<dbReference type="PANTHER" id="PTHR11986:SF58">
    <property type="entry name" value="LEUCINE_METHIONINE RACEMASE"/>
    <property type="match status" value="1"/>
</dbReference>
<dbReference type="Proteomes" id="UP000613177">
    <property type="component" value="Unassembled WGS sequence"/>
</dbReference>
<keyword evidence="4" id="KW-0808">Transferase</keyword>
<evidence type="ECO:0008006" key="9">
    <source>
        <dbReference type="Google" id="ProtNLM"/>
    </source>
</evidence>
<comment type="cofactor">
    <cofactor evidence="1">
        <name>pyridoxal 5'-phosphate</name>
        <dbReference type="ChEBI" id="CHEBI:597326"/>
    </cofactor>
</comment>
<sequence>MSFYWLQLTNAEMYINPTFYHIFPFYFFCFCKKKKKKMSTVSKLAQFGKKHIAKGIGRSTELVIERAKGTYVYSVEGKKYLDLTTGIGVTNTGHCHPTVVKAVQDQAANLAHGQVNIFFQKPMLDLIEGLLPRMPSPKLDTFFFWNSGSEAVEAAVKIARHATKKQNIIVFQGSYHGRTFGTMALTTSKTIYSAGFSPLMPGVHVTPYPYFQQWAAHKADPKQFDADWVGEEALHQLELCLKQRSDPRDTAAILIEPVQGEGGYVVPPKNFLAGLRKICDKHNILLICDEVQSGFGRTGKMFAVEHFNVVPDILVMAKGIASGYPISAVVSRKEIMDTQPPGSMGGTYSGNAISCAAANATLQVFDDEDLLKNCNVRSEQFFKGLREKLPELLPEGVTCDIRGKGLMIGIEFMGVPTGFANSIAAEAFKLDTIILTTSIYETLRLIPPLNITEDETKLALERVTASVAAAVENLKKA</sequence>
<dbReference type="PIRSF" id="PIRSF000521">
    <property type="entry name" value="Transaminase_4ab_Lys_Orn"/>
    <property type="match status" value="1"/>
</dbReference>
<keyword evidence="5 6" id="KW-0663">Pyridoxal phosphate</keyword>
<evidence type="ECO:0000256" key="2">
    <source>
        <dbReference type="ARBA" id="ARBA00008954"/>
    </source>
</evidence>
<gene>
    <name evidence="7" type="ORF">INT48_007905</name>
</gene>
<proteinExistence type="inferred from homology"/>
<dbReference type="GO" id="GO:0030170">
    <property type="term" value="F:pyridoxal phosphate binding"/>
    <property type="evidence" value="ECO:0007669"/>
    <property type="project" value="InterPro"/>
</dbReference>
<accession>A0A8H7VXY8</accession>
<protein>
    <recommendedName>
        <fullName evidence="9">4-aminobutyrate aminotransferase</fullName>
    </recommendedName>
</protein>
<dbReference type="InterPro" id="IPR015422">
    <property type="entry name" value="PyrdxlP-dep_Trfase_small"/>
</dbReference>
<dbReference type="InterPro" id="IPR015421">
    <property type="entry name" value="PyrdxlP-dep_Trfase_major"/>
</dbReference>
<evidence type="ECO:0000313" key="8">
    <source>
        <dbReference type="Proteomes" id="UP000613177"/>
    </source>
</evidence>
<keyword evidence="3" id="KW-0032">Aminotransferase</keyword>
<reference evidence="7" key="1">
    <citation type="submission" date="2021-01" db="EMBL/GenBank/DDBJ databases">
        <title>Metabolic potential, ecology and presence of endohyphal bacteria is reflected in genomic diversity of Mucoromycotina.</title>
        <authorList>
            <person name="Muszewska A."/>
            <person name="Okrasinska A."/>
            <person name="Steczkiewicz K."/>
            <person name="Drgas O."/>
            <person name="Orlowska M."/>
            <person name="Perlinska-Lenart U."/>
            <person name="Aleksandrzak-Piekarczyk T."/>
            <person name="Szatraj K."/>
            <person name="Zielenkiewicz U."/>
            <person name="Pilsyk S."/>
            <person name="Malc E."/>
            <person name="Mieczkowski P."/>
            <person name="Kruszewska J.S."/>
            <person name="Biernat P."/>
            <person name="Pawlowska J."/>
        </authorList>
    </citation>
    <scope>NUCLEOTIDE SEQUENCE</scope>
    <source>
        <strain evidence="7">WA0000018081</strain>
    </source>
</reference>
<dbReference type="GO" id="GO:0042802">
    <property type="term" value="F:identical protein binding"/>
    <property type="evidence" value="ECO:0007669"/>
    <property type="project" value="TreeGrafter"/>
</dbReference>
<dbReference type="SUPFAM" id="SSF53383">
    <property type="entry name" value="PLP-dependent transferases"/>
    <property type="match status" value="1"/>
</dbReference>
<dbReference type="GO" id="GO:0008483">
    <property type="term" value="F:transaminase activity"/>
    <property type="evidence" value="ECO:0007669"/>
    <property type="project" value="UniProtKB-KW"/>
</dbReference>
<dbReference type="Gene3D" id="3.40.640.10">
    <property type="entry name" value="Type I PLP-dependent aspartate aminotransferase-like (Major domain)"/>
    <property type="match status" value="1"/>
</dbReference>
<dbReference type="EMBL" id="JAEPRE010000032">
    <property type="protein sequence ID" value="KAG2235507.1"/>
    <property type="molecule type" value="Genomic_DNA"/>
</dbReference>
<evidence type="ECO:0000256" key="5">
    <source>
        <dbReference type="ARBA" id="ARBA00022898"/>
    </source>
</evidence>
<dbReference type="PROSITE" id="PS00600">
    <property type="entry name" value="AA_TRANSFER_CLASS_3"/>
    <property type="match status" value="1"/>
</dbReference>
<dbReference type="AlphaFoldDB" id="A0A8H7VXY8"/>
<dbReference type="InterPro" id="IPR015424">
    <property type="entry name" value="PyrdxlP-dep_Trfase"/>
</dbReference>
<dbReference type="FunFam" id="3.40.640.10:FF:000013">
    <property type="entry name" value="4-aminobutyrate aminotransferase"/>
    <property type="match status" value="1"/>
</dbReference>
<dbReference type="Gene3D" id="3.90.1150.10">
    <property type="entry name" value="Aspartate Aminotransferase, domain 1"/>
    <property type="match status" value="1"/>
</dbReference>
<dbReference type="PANTHER" id="PTHR11986">
    <property type="entry name" value="AMINOTRANSFERASE CLASS III"/>
    <property type="match status" value="1"/>
</dbReference>
<evidence type="ECO:0000256" key="1">
    <source>
        <dbReference type="ARBA" id="ARBA00001933"/>
    </source>
</evidence>
<evidence type="ECO:0000256" key="4">
    <source>
        <dbReference type="ARBA" id="ARBA00022679"/>
    </source>
</evidence>
<organism evidence="7 8">
    <name type="scientific">Thamnidium elegans</name>
    <dbReference type="NCBI Taxonomy" id="101142"/>
    <lineage>
        <taxon>Eukaryota</taxon>
        <taxon>Fungi</taxon>
        <taxon>Fungi incertae sedis</taxon>
        <taxon>Mucoromycota</taxon>
        <taxon>Mucoromycotina</taxon>
        <taxon>Mucoromycetes</taxon>
        <taxon>Mucorales</taxon>
        <taxon>Mucorineae</taxon>
        <taxon>Mucoraceae</taxon>
        <taxon>Thamnidium</taxon>
    </lineage>
</organism>